<dbReference type="Pfam" id="PF22022">
    <property type="entry name" value="Phage_int_M"/>
    <property type="match status" value="1"/>
</dbReference>
<evidence type="ECO:0000259" key="7">
    <source>
        <dbReference type="PROSITE" id="PS51900"/>
    </source>
</evidence>
<organism evidence="8 9">
    <name type="scientific">Candidatus Liberibacter solanacearum</name>
    <dbReference type="NCBI Taxonomy" id="556287"/>
    <lineage>
        <taxon>Bacteria</taxon>
        <taxon>Pseudomonadati</taxon>
        <taxon>Pseudomonadota</taxon>
        <taxon>Alphaproteobacteria</taxon>
        <taxon>Hyphomicrobiales</taxon>
        <taxon>Rhizobiaceae</taxon>
        <taxon>Liberibacter</taxon>
    </lineage>
</organism>
<reference evidence="8 9" key="1">
    <citation type="journal article" date="2015" name="Phytopathology">
        <title>Genomes of Candidatus Liberibacter solanacearum haplotype A from New Zealand and the USA suggest significant genome plasticity in the species.</title>
        <authorList>
            <person name="Thompson S.M."/>
            <person name="Johnson C.P."/>
            <person name="Lu A.Y."/>
            <person name="Frampton R.A."/>
            <person name="Sullivan K.L."/>
            <person name="Fiers M.W."/>
            <person name="Crowhurst R.N."/>
            <person name="Pitman A.R."/>
            <person name="Scott I."/>
            <person name="Gudmestad N.C."/>
            <person name="Smith G.R."/>
        </authorList>
    </citation>
    <scope>NUCLEOTIDE SEQUENCE [LARGE SCALE GENOMIC DNA]</scope>
    <source>
        <strain evidence="8 9">LsoNZ1</strain>
    </source>
</reference>
<evidence type="ECO:0000256" key="1">
    <source>
        <dbReference type="ARBA" id="ARBA00008857"/>
    </source>
</evidence>
<dbReference type="PANTHER" id="PTHR30629">
    <property type="entry name" value="PROPHAGE INTEGRASE"/>
    <property type="match status" value="1"/>
</dbReference>
<dbReference type="Proteomes" id="UP000033731">
    <property type="component" value="Unassembled WGS sequence"/>
</dbReference>
<accession>A0A0F4VJ15</accession>
<dbReference type="RefSeq" id="WP_045960658.1">
    <property type="nucleotide sequence ID" value="NZ_JMTK01000002.1"/>
</dbReference>
<dbReference type="PATRIC" id="fig|556287.8.peg.368"/>
<keyword evidence="4" id="KW-0233">DNA recombination</keyword>
<dbReference type="PROSITE" id="PS51898">
    <property type="entry name" value="TYR_RECOMBINASE"/>
    <property type="match status" value="1"/>
</dbReference>
<dbReference type="GO" id="GO:0015074">
    <property type="term" value="P:DNA integration"/>
    <property type="evidence" value="ECO:0007669"/>
    <property type="project" value="UniProtKB-KW"/>
</dbReference>
<evidence type="ECO:0000313" key="8">
    <source>
        <dbReference type="EMBL" id="KJZ81690.1"/>
    </source>
</evidence>
<keyword evidence="9" id="KW-1185">Reference proteome</keyword>
<dbReference type="InterPro" id="IPR050808">
    <property type="entry name" value="Phage_Integrase"/>
</dbReference>
<dbReference type="Gene3D" id="1.10.443.10">
    <property type="entry name" value="Intergrase catalytic core"/>
    <property type="match status" value="1"/>
</dbReference>
<dbReference type="InterPro" id="IPR053876">
    <property type="entry name" value="Phage_int_M"/>
</dbReference>
<dbReference type="InterPro" id="IPR044068">
    <property type="entry name" value="CB"/>
</dbReference>
<evidence type="ECO:0000313" key="9">
    <source>
        <dbReference type="Proteomes" id="UP000033731"/>
    </source>
</evidence>
<dbReference type="SUPFAM" id="SSF56349">
    <property type="entry name" value="DNA breaking-rejoining enzymes"/>
    <property type="match status" value="1"/>
</dbReference>
<evidence type="ECO:0000256" key="2">
    <source>
        <dbReference type="ARBA" id="ARBA00022908"/>
    </source>
</evidence>
<dbReference type="EMBL" id="JMTK01000002">
    <property type="protein sequence ID" value="KJZ81690.1"/>
    <property type="molecule type" value="Genomic_DNA"/>
</dbReference>
<protein>
    <submittedName>
        <fullName evidence="8">Integrase</fullName>
    </submittedName>
</protein>
<proteinExistence type="inferred from homology"/>
<name>A0A0F4VJ15_9HYPH</name>
<comment type="similarity">
    <text evidence="1">Belongs to the 'phage' integrase family.</text>
</comment>
<dbReference type="Gene3D" id="1.10.150.130">
    <property type="match status" value="1"/>
</dbReference>
<keyword evidence="3 5" id="KW-0238">DNA-binding</keyword>
<feature type="domain" description="Tyr recombinase" evidence="6">
    <location>
        <begin position="163"/>
        <end position="333"/>
    </location>
</feature>
<dbReference type="GO" id="GO:0006310">
    <property type="term" value="P:DNA recombination"/>
    <property type="evidence" value="ECO:0007669"/>
    <property type="project" value="UniProtKB-KW"/>
</dbReference>
<comment type="caution">
    <text evidence="8">The sequence shown here is derived from an EMBL/GenBank/DDBJ whole genome shotgun (WGS) entry which is preliminary data.</text>
</comment>
<evidence type="ECO:0000256" key="4">
    <source>
        <dbReference type="ARBA" id="ARBA00023172"/>
    </source>
</evidence>
<dbReference type="PANTHER" id="PTHR30629:SF2">
    <property type="entry name" value="PROPHAGE INTEGRASE INTS-RELATED"/>
    <property type="match status" value="1"/>
</dbReference>
<dbReference type="InterPro" id="IPR013762">
    <property type="entry name" value="Integrase-like_cat_sf"/>
</dbReference>
<dbReference type="Pfam" id="PF00589">
    <property type="entry name" value="Phage_integrase"/>
    <property type="match status" value="1"/>
</dbReference>
<dbReference type="AlphaFoldDB" id="A0A0F4VJ15"/>
<dbReference type="PROSITE" id="PS51900">
    <property type="entry name" value="CB"/>
    <property type="match status" value="1"/>
</dbReference>
<dbReference type="InterPro" id="IPR002104">
    <property type="entry name" value="Integrase_catalytic"/>
</dbReference>
<evidence type="ECO:0000259" key="6">
    <source>
        <dbReference type="PROSITE" id="PS51898"/>
    </source>
</evidence>
<keyword evidence="2" id="KW-0229">DNA integration</keyword>
<dbReference type="GO" id="GO:0003677">
    <property type="term" value="F:DNA binding"/>
    <property type="evidence" value="ECO:0007669"/>
    <property type="project" value="UniProtKB-UniRule"/>
</dbReference>
<evidence type="ECO:0000256" key="3">
    <source>
        <dbReference type="ARBA" id="ARBA00023125"/>
    </source>
</evidence>
<sequence>MKRFPYTYSQFTRHGRKVWYFRKSGKCIRLPNHPDTPEFKDAYIESLTGTPFVKKETVIMSKGTLEWLLCQYLQSPPFTSLKENTKINRKSILNRLMEESGKVQVSRITKQAVQKAVDKRSDKPAVANAFLSTMAVVFKWAVSRGLVKSNPTSGVSRQPWKTKGFHTWTIEQIEQFRKYHPIGTKARLALEMMLFLGLRRSDVMRVGIQHIKDEIMSIQTQKTGVYVHIPIAPALRECINATPYSGEVFLTTSHGMVFSHALTFGIWFKNQCKKAGLPDECRSHGLRKAGATILANAGASSYELMAMYGWSKSTMAEVYTKDADRKKLAFATVNLLSKNI</sequence>
<gene>
    <name evidence="8" type="ORF">DJ66_0412</name>
</gene>
<evidence type="ECO:0000256" key="5">
    <source>
        <dbReference type="PROSITE-ProRule" id="PRU01248"/>
    </source>
</evidence>
<feature type="domain" description="Core-binding (CB)" evidence="7">
    <location>
        <begin position="60"/>
        <end position="142"/>
    </location>
</feature>
<dbReference type="InterPro" id="IPR011010">
    <property type="entry name" value="DNA_brk_join_enz"/>
</dbReference>
<dbReference type="InterPro" id="IPR010998">
    <property type="entry name" value="Integrase_recombinase_N"/>
</dbReference>